<dbReference type="PANTHER" id="PTHR12900:SF0">
    <property type="entry name" value="CHECKPOINT PROTEIN"/>
    <property type="match status" value="1"/>
</dbReference>
<feature type="compositionally biased region" description="Polar residues" evidence="3">
    <location>
        <begin position="698"/>
        <end position="709"/>
    </location>
</feature>
<gene>
    <name evidence="5" type="ORF">KVV02_002734</name>
</gene>
<evidence type="ECO:0000256" key="1">
    <source>
        <dbReference type="ARBA" id="ARBA00004123"/>
    </source>
</evidence>
<feature type="region of interest" description="Disordered" evidence="3">
    <location>
        <begin position="2073"/>
        <end position="2098"/>
    </location>
</feature>
<feature type="compositionally biased region" description="Polar residues" evidence="3">
    <location>
        <begin position="1471"/>
        <end position="1480"/>
    </location>
</feature>
<feature type="region of interest" description="Disordered" evidence="3">
    <location>
        <begin position="1471"/>
        <end position="1493"/>
    </location>
</feature>
<dbReference type="GO" id="GO:0000724">
    <property type="term" value="P:double-strand break repair via homologous recombination"/>
    <property type="evidence" value="ECO:0007669"/>
    <property type="project" value="TreeGrafter"/>
</dbReference>
<feature type="compositionally biased region" description="Polar residues" evidence="3">
    <location>
        <begin position="1250"/>
        <end position="1265"/>
    </location>
</feature>
<dbReference type="GO" id="GO:0031573">
    <property type="term" value="P:mitotic intra-S DNA damage checkpoint signaling"/>
    <property type="evidence" value="ECO:0007669"/>
    <property type="project" value="TreeGrafter"/>
</dbReference>
<keyword evidence="2" id="KW-0539">Nucleus</keyword>
<feature type="compositionally biased region" description="Polar residues" evidence="3">
    <location>
        <begin position="1684"/>
        <end position="1698"/>
    </location>
</feature>
<feature type="region of interest" description="Disordered" evidence="3">
    <location>
        <begin position="887"/>
        <end position="906"/>
    </location>
</feature>
<feature type="compositionally biased region" description="Low complexity" evidence="3">
    <location>
        <begin position="349"/>
        <end position="360"/>
    </location>
</feature>
<dbReference type="Pfam" id="PF23585">
    <property type="entry name" value="DUF7137"/>
    <property type="match status" value="1"/>
</dbReference>
<feature type="compositionally biased region" description="Polar residues" evidence="3">
    <location>
        <begin position="2262"/>
        <end position="2273"/>
    </location>
</feature>
<dbReference type="PANTHER" id="PTHR12900">
    <property type="entry name" value="MITOTIC AND DNA DAMAGE CHECKPOINT PROTEIN HUS1"/>
    <property type="match status" value="1"/>
</dbReference>
<feature type="region of interest" description="Disordered" evidence="3">
    <location>
        <begin position="1663"/>
        <end position="1709"/>
    </location>
</feature>
<evidence type="ECO:0000256" key="2">
    <source>
        <dbReference type="ARBA" id="ARBA00023242"/>
    </source>
</evidence>
<evidence type="ECO:0000259" key="4">
    <source>
        <dbReference type="Pfam" id="PF23585"/>
    </source>
</evidence>
<dbReference type="InterPro" id="IPR055561">
    <property type="entry name" value="DUF7137"/>
</dbReference>
<protein>
    <recommendedName>
        <fullName evidence="4">DUF7137 domain-containing protein</fullName>
    </recommendedName>
</protein>
<feature type="region of interest" description="Disordered" evidence="3">
    <location>
        <begin position="2255"/>
        <end position="2274"/>
    </location>
</feature>
<dbReference type="Proteomes" id="UP000717515">
    <property type="component" value="Unassembled WGS sequence"/>
</dbReference>
<sequence>MRLRARIQRNLLFFTQAVEKIGRSCFIKFTPEFVSFGAMNGIGDSDPSSGGGAVQCWSRLKKESLFHEYKVESNANDEIYLEMKVEDLLLAMRSSNNASAVVMRMTGRSADAFLTFTITTEIMTADGANNTAVFTEPMIPTPEVHIMLPQLERLRHIAASYKNLSDYIVISANLDGEMVFTTCDGSHQFNHTTGDVVTESITAKYGIAEKAHVETRFVSLHNPLLKLSEEEEHPHRERLRHRPKEFASVMIRVSDLQKVLQSHYIKPQNVICSVLPTRPQIQHLQARQQRGAPQVGSGPIPPAPLASNIASPQPGSPLPSSPSPLPTNVPGSSGGTVIGPGGIILPHPSGNSSQSSLGSGTVIDPSSVIDPRRPVSRLSMVQPKQNAANPPLFPVGCNIVLEWTFDNATLVFPPANLSVEVSLTSNPKMTWPIANISGSATSIVWNTVAVTGPPLIMSFYTLSVYDAKIGKQGIATSGHLMPYSDLQFGIYIPEPYIPRSEVKSSRLSSSLRFKFSIRSASYNNTHDSVKEMQQTTTTKPTTTLAGITRLQAPTAAKPKDRPPARTKTPVPEPSSSEAPTPELRGDFALFGRPSVVGGFNLTTGILVNTTFTVLLLASSGLGTWQRANSRRLLREEMDQAGFIEAGYSSNASAHKRGRDSSGGYDRRGTTDSGAKVGDTKRYAISGRRSSREEIETSHAASTPTFSGRQGLTGHVGPKATISSSDPKRSRSNGASGTNGIYKERSPRQNRRAEAQAGPSVRFGNERKDFHNARAGNSQMQHGLEKSPLAGMRYGNGANRPDHLRQRNQDDYRKDSMDDRIHVNFNLPGYCLPRLPKPVLRQQMMQPYQPLPRPLQSIVRTNSRRMPGFLPAATSSMSSTPTIARMPSRNVERKGSKSMAVDTPGSVGHSSYSYATPRFATHDMNLVTQHSLSDGPSGYFDAPSIQTPGSRQRCSTKSAVAESYATMRSACNQSAEQLATRFIGTDTDQDTLHNRRFNSISRDDNCIGAMNASPISSAFTDPHPSLLRPPVTRSRGRSLLSPAQLHALRRKLETKAVSINDSGFGKGALGYLGQKISKGGKQRISDSHDGSNLSNISANSAKTRCEQGKKQSPLTCSTPVLVFQPHDTEISTSRPSVSGRLLLLVPQMHGQRFQFVSLVLHLRLKESITWTRQDLISFEIEKEHWAQTIWEKKVMLPFQDRQVEEGLRHGYSPNTGLSSAAAVVASTTPSVPTMLSPFTATDRLSPQVANMVSQPSVSTKPRSASDINRDNHAESLPSDTSVPIVDAWRWEWLIPVTKHGARPESFEGAMGMVWYELEAKCLFRWDKIDENGQVISVGNTHSTVQAVDTPQALKPSNRSCSMGQVKSQLGSIKLLKGLGATTNTAKSIANVFGKLRAGNRDGEESKGKKTPHAVGDFVLGTQHDEYMKESIKKSQQAATAAATAAAAAAAATTALTRSLNGDQNGVESTALFSAQKNTNPNGVDGTRKTRPSEIPEPIPFLVRKVIKLHFNRPPQGPSSSTGYFLPPPTMSLPTLPRTRRLKAIIPGAKIQVQIQVPSVIPIPGYAQTSLLVPSSKTGGLVSKVKRCDGGGDPGLLGTGTAFRDQYIGHCVGKDAKVNQPPSRLDPRYPDSFQVALTIRKVTTHDINRSDILRRRYENAEVAAKTVAKHTNSSNREKGQGLPRTRLSSGTCAKSNQPNHESAPGSGTVPCELNRADAVTRTTPNLECKEKYENAGKACRREIRVRKIKCEFWQKESCRIPTDDAPSRSVKVPLAPVFIYSEKEHEKERIREMAAYNQNPARCSPFDPTDGAKSLLLPPQGLAISTTRICDDGGMSAPIFPAAMCATTTDGSHNPLPLKPPPRLNAGERKGSLGSIFSTSLQRSTCSAVGMRPTSVVLNPSYTYPSPGTNHPFMMLIPVPLDSPKLRQTYDWPSSNMPAPTIPSAYDYAMPNSLISETGLGQGSECDSTSQSTTYDAGETASHGYISPTLANTSAVKARIVVKHHLNFRLSIDVFEYEGEFEQEDMDLEAIEDQQLQRARGRQALSLRTHSGPTVHSDLGFQDLEEHYSNLEETVGSGRLKGGTEEQHAPTNKSAVASRISPLPFELTDVNELNGNSAHHHTQPALPLFNMAAGLLDLDQDDGRLLQKPPSLGLTCALPSQRRGSQGSLETTGSSYSSSSGTANSASLLGAQTCNNVSGTGAGGGSALHPLADASSGGGGDGGGESGGLMAEAIGALKKTASFSGLAHALGTTATSLAAHHPRQQPSQASSNQSRVDVRKLKDFVIRVPITVVIQVDEQGRAAGAHGTTGSCSDVHCEDIGQKDVASTLLRRSHATHEETSASGSAATINLATPARSVVIEPSAGMREPKFTGALESTEALSCLSKIATPIGASSNLTRSDEVVASPSVLHWHDGLWPEQENDQHVSSLEHADEEFSDDFIVVDAEEVDGDEL</sequence>
<feature type="region of interest" description="Disordered" evidence="3">
    <location>
        <begin position="527"/>
        <end position="584"/>
    </location>
</feature>
<feature type="compositionally biased region" description="Basic and acidic residues" evidence="3">
    <location>
        <begin position="741"/>
        <end position="753"/>
    </location>
</feature>
<evidence type="ECO:0000313" key="6">
    <source>
        <dbReference type="Proteomes" id="UP000717515"/>
    </source>
</evidence>
<feature type="compositionally biased region" description="Pro residues" evidence="3">
    <location>
        <begin position="314"/>
        <end position="327"/>
    </location>
</feature>
<dbReference type="Pfam" id="PF04005">
    <property type="entry name" value="Hus1"/>
    <property type="match status" value="1"/>
</dbReference>
<dbReference type="GO" id="GO:0000723">
    <property type="term" value="P:telomere maintenance"/>
    <property type="evidence" value="ECO:0007669"/>
    <property type="project" value="TreeGrafter"/>
</dbReference>
<organism evidence="5 6">
    <name type="scientific">Mortierella alpina</name>
    <name type="common">Oleaginous fungus</name>
    <name type="synonym">Mortierella renispora</name>
    <dbReference type="NCBI Taxonomy" id="64518"/>
    <lineage>
        <taxon>Eukaryota</taxon>
        <taxon>Fungi</taxon>
        <taxon>Fungi incertae sedis</taxon>
        <taxon>Mucoromycota</taxon>
        <taxon>Mortierellomycotina</taxon>
        <taxon>Mortierellomycetes</taxon>
        <taxon>Mortierellales</taxon>
        <taxon>Mortierellaceae</taxon>
        <taxon>Mortierella</taxon>
    </lineage>
</organism>
<dbReference type="GO" id="GO:0033314">
    <property type="term" value="P:mitotic DNA replication checkpoint signaling"/>
    <property type="evidence" value="ECO:0007669"/>
    <property type="project" value="TreeGrafter"/>
</dbReference>
<comment type="subcellular location">
    <subcellularLocation>
        <location evidence="1">Nucleus</location>
    </subcellularLocation>
</comment>
<reference evidence="5" key="1">
    <citation type="submission" date="2021-07" db="EMBL/GenBank/DDBJ databases">
        <title>Draft genome of Mortierella alpina, strain LL118, isolated from an aspen leaf litter sample.</title>
        <authorList>
            <person name="Yang S."/>
            <person name="Vinatzer B.A."/>
        </authorList>
    </citation>
    <scope>NUCLEOTIDE SEQUENCE</scope>
    <source>
        <strain evidence="5">LL118</strain>
    </source>
</reference>
<feature type="region of interest" description="Disordered" evidence="3">
    <location>
        <begin position="787"/>
        <end position="806"/>
    </location>
</feature>
<dbReference type="InterPro" id="IPR007150">
    <property type="entry name" value="HUS1/Mec3"/>
</dbReference>
<dbReference type="GO" id="GO:0030896">
    <property type="term" value="C:checkpoint clamp complex"/>
    <property type="evidence" value="ECO:0007669"/>
    <property type="project" value="InterPro"/>
</dbReference>
<feature type="region of interest" description="Disordered" evidence="3">
    <location>
        <begin position="650"/>
        <end position="765"/>
    </location>
</feature>
<proteinExistence type="predicted"/>
<feature type="compositionally biased region" description="Low complexity" evidence="3">
    <location>
        <begin position="2166"/>
        <end position="2180"/>
    </location>
</feature>
<comment type="caution">
    <text evidence="5">The sequence shown here is derived from an EMBL/GenBank/DDBJ whole genome shotgun (WGS) entry which is preliminary data.</text>
</comment>
<evidence type="ECO:0000313" key="5">
    <source>
        <dbReference type="EMBL" id="KAG9319338.1"/>
    </source>
</evidence>
<feature type="domain" description="DUF7137" evidence="4">
    <location>
        <begin position="374"/>
        <end position="501"/>
    </location>
</feature>
<feature type="compositionally biased region" description="Gly residues" evidence="3">
    <location>
        <begin position="332"/>
        <end position="342"/>
    </location>
</feature>
<dbReference type="Gene3D" id="3.70.10.10">
    <property type="match status" value="1"/>
</dbReference>
<feature type="compositionally biased region" description="Low complexity" evidence="3">
    <location>
        <begin position="573"/>
        <end position="582"/>
    </location>
</feature>
<feature type="region of interest" description="Disordered" evidence="3">
    <location>
        <begin position="283"/>
        <end position="368"/>
    </location>
</feature>
<accession>A0A9P7ZW68</accession>
<dbReference type="GO" id="GO:0035861">
    <property type="term" value="C:site of double-strand break"/>
    <property type="evidence" value="ECO:0007669"/>
    <property type="project" value="TreeGrafter"/>
</dbReference>
<feature type="region of interest" description="Disordered" evidence="3">
    <location>
        <begin position="1250"/>
        <end position="1277"/>
    </location>
</feature>
<evidence type="ECO:0000256" key="3">
    <source>
        <dbReference type="SAM" id="MobiDB-lite"/>
    </source>
</evidence>
<dbReference type="GO" id="GO:0044778">
    <property type="term" value="P:meiotic DNA integrity checkpoint signaling"/>
    <property type="evidence" value="ECO:0007669"/>
    <property type="project" value="TreeGrafter"/>
</dbReference>
<dbReference type="GO" id="GO:0006289">
    <property type="term" value="P:nucleotide-excision repair"/>
    <property type="evidence" value="ECO:0007669"/>
    <property type="project" value="TreeGrafter"/>
</dbReference>
<feature type="region of interest" description="Disordered" evidence="3">
    <location>
        <begin position="2148"/>
        <end position="2180"/>
    </location>
</feature>
<name>A0A9P7ZW68_MORAP</name>
<dbReference type="EMBL" id="JAIFTL010000486">
    <property type="protein sequence ID" value="KAG9319338.1"/>
    <property type="molecule type" value="Genomic_DNA"/>
</dbReference>